<protein>
    <recommendedName>
        <fullName evidence="3">Glabrous enhancer-binding protein-like DBD domain-containing protein</fullName>
    </recommendedName>
</protein>
<reference evidence="4 5" key="1">
    <citation type="submission" date="2024-12" db="EMBL/GenBank/DDBJ databases">
        <title>The unique morphological basis and parallel evolutionary history of personate flowers in Penstemon.</title>
        <authorList>
            <person name="Depatie T.H."/>
            <person name="Wessinger C.A."/>
        </authorList>
    </citation>
    <scope>NUCLEOTIDE SEQUENCE [LARGE SCALE GENOMIC DNA]</scope>
    <source>
        <strain evidence="4">WTNN_2</strain>
        <tissue evidence="4">Leaf</tissue>
    </source>
</reference>
<dbReference type="AlphaFoldDB" id="A0ABD3TDT3"/>
<dbReference type="Pfam" id="PF04504">
    <property type="entry name" value="GeBP-like_DBD"/>
    <property type="match status" value="1"/>
</dbReference>
<comment type="caution">
    <text evidence="4">The sequence shown here is derived from an EMBL/GenBank/DDBJ whole genome shotgun (WGS) entry which is preliminary data.</text>
</comment>
<dbReference type="PANTHER" id="PTHR31662">
    <property type="entry name" value="BNAANNG10740D PROTEIN-RELATED"/>
    <property type="match status" value="1"/>
</dbReference>
<dbReference type="EMBL" id="JBJXBP010000004">
    <property type="protein sequence ID" value="KAL3834870.1"/>
    <property type="molecule type" value="Genomic_DNA"/>
</dbReference>
<evidence type="ECO:0000256" key="2">
    <source>
        <dbReference type="SAM" id="MobiDB-lite"/>
    </source>
</evidence>
<keyword evidence="5" id="KW-1185">Reference proteome</keyword>
<sequence length="145" mass="16539">MAKNREPVKPLGPESGHNEEWSEEDDVDEEVEHAILTGMLDCIAKKKSNPLADPDALLDYMNKNLTIELSKNQLLEKIRRLEKFVTSKSKVRNLLKPPNEMEMFLLSENGKNEKGKETVAASPKANGSVESKWGKNEKGRRFWHH</sequence>
<gene>
    <name evidence="4" type="ORF">ACJIZ3_009606</name>
</gene>
<dbReference type="GO" id="GO:0010468">
    <property type="term" value="P:regulation of gene expression"/>
    <property type="evidence" value="ECO:0007669"/>
    <property type="project" value="UniProtKB-ARBA"/>
</dbReference>
<accession>A0ABD3TDT3</accession>
<evidence type="ECO:0000256" key="1">
    <source>
        <dbReference type="ARBA" id="ARBA00010820"/>
    </source>
</evidence>
<evidence type="ECO:0000313" key="5">
    <source>
        <dbReference type="Proteomes" id="UP001634393"/>
    </source>
</evidence>
<feature type="compositionally biased region" description="Basic and acidic residues" evidence="2">
    <location>
        <begin position="132"/>
        <end position="145"/>
    </location>
</feature>
<organism evidence="4 5">
    <name type="scientific">Penstemon smallii</name>
    <dbReference type="NCBI Taxonomy" id="265156"/>
    <lineage>
        <taxon>Eukaryota</taxon>
        <taxon>Viridiplantae</taxon>
        <taxon>Streptophyta</taxon>
        <taxon>Embryophyta</taxon>
        <taxon>Tracheophyta</taxon>
        <taxon>Spermatophyta</taxon>
        <taxon>Magnoliopsida</taxon>
        <taxon>eudicotyledons</taxon>
        <taxon>Gunneridae</taxon>
        <taxon>Pentapetalae</taxon>
        <taxon>asterids</taxon>
        <taxon>lamiids</taxon>
        <taxon>Lamiales</taxon>
        <taxon>Plantaginaceae</taxon>
        <taxon>Cheloneae</taxon>
        <taxon>Penstemon</taxon>
    </lineage>
</organism>
<dbReference type="Proteomes" id="UP001634393">
    <property type="component" value="Unassembled WGS sequence"/>
</dbReference>
<comment type="similarity">
    <text evidence="1">Belongs to the GeBP family.</text>
</comment>
<name>A0ABD3TDT3_9LAMI</name>
<feature type="region of interest" description="Disordered" evidence="2">
    <location>
        <begin position="1"/>
        <end position="28"/>
    </location>
</feature>
<evidence type="ECO:0000313" key="4">
    <source>
        <dbReference type="EMBL" id="KAL3834870.1"/>
    </source>
</evidence>
<proteinExistence type="inferred from homology"/>
<dbReference type="InterPro" id="IPR053932">
    <property type="entry name" value="GeBP-like_DBD"/>
</dbReference>
<dbReference type="PANTHER" id="PTHR31662:SF33">
    <property type="entry name" value="DNA-BINDING STOREKEEPER PROTEIN TRANSCRIPTIONAL REGULATOR-LIKE PROTEIN"/>
    <property type="match status" value="1"/>
</dbReference>
<evidence type="ECO:0000259" key="3">
    <source>
        <dbReference type="Pfam" id="PF04504"/>
    </source>
</evidence>
<feature type="domain" description="Glabrous enhancer-binding protein-like DBD" evidence="3">
    <location>
        <begin position="20"/>
        <end position="107"/>
    </location>
</feature>
<dbReference type="InterPro" id="IPR007592">
    <property type="entry name" value="GEBP"/>
</dbReference>
<feature type="region of interest" description="Disordered" evidence="2">
    <location>
        <begin position="109"/>
        <end position="145"/>
    </location>
</feature>